<gene>
    <name evidence="2" type="ordered locus">Acid_5811</name>
</gene>
<keyword evidence="1" id="KW-1133">Transmembrane helix</keyword>
<dbReference type="InterPro" id="IPR021125">
    <property type="entry name" value="DUF2127"/>
</dbReference>
<keyword evidence="1" id="KW-0812">Transmembrane</keyword>
<feature type="transmembrane region" description="Helical" evidence="1">
    <location>
        <begin position="129"/>
        <end position="147"/>
    </location>
</feature>
<sequence>MAKQPRSSGLVLVLIGIFKLIKALLLIAVGIGAIRLLHKDVAATVTHWIVELRVDPDSRYLHGFLTRIFRVTPKQLKELSVGTFFYAGLFATEGIGLLLRKRWAEYFTIVTTGGLIPIEIFELARHFTAAKLVVLLINALIVWYLVARVRAH</sequence>
<dbReference type="KEGG" id="sus:Acid_5811"/>
<reference evidence="2" key="1">
    <citation type="submission" date="2006-10" db="EMBL/GenBank/DDBJ databases">
        <title>Complete sequence of Solibacter usitatus Ellin6076.</title>
        <authorList>
            <consortium name="US DOE Joint Genome Institute"/>
            <person name="Copeland A."/>
            <person name="Lucas S."/>
            <person name="Lapidus A."/>
            <person name="Barry K."/>
            <person name="Detter J.C."/>
            <person name="Glavina del Rio T."/>
            <person name="Hammon N."/>
            <person name="Israni S."/>
            <person name="Dalin E."/>
            <person name="Tice H."/>
            <person name="Pitluck S."/>
            <person name="Thompson L.S."/>
            <person name="Brettin T."/>
            <person name="Bruce D."/>
            <person name="Han C."/>
            <person name="Tapia R."/>
            <person name="Gilna P."/>
            <person name="Schmutz J."/>
            <person name="Larimer F."/>
            <person name="Land M."/>
            <person name="Hauser L."/>
            <person name="Kyrpides N."/>
            <person name="Mikhailova N."/>
            <person name="Janssen P.H."/>
            <person name="Kuske C.R."/>
            <person name="Richardson P."/>
        </authorList>
    </citation>
    <scope>NUCLEOTIDE SEQUENCE</scope>
    <source>
        <strain evidence="2">Ellin6076</strain>
    </source>
</reference>
<dbReference type="InParanoid" id="Q01UB2"/>
<dbReference type="AlphaFoldDB" id="Q01UB2"/>
<organism evidence="2">
    <name type="scientific">Solibacter usitatus (strain Ellin6076)</name>
    <dbReference type="NCBI Taxonomy" id="234267"/>
    <lineage>
        <taxon>Bacteria</taxon>
        <taxon>Pseudomonadati</taxon>
        <taxon>Acidobacteriota</taxon>
        <taxon>Terriglobia</taxon>
        <taxon>Bryobacterales</taxon>
        <taxon>Solibacteraceae</taxon>
        <taxon>Candidatus Solibacter</taxon>
    </lineage>
</organism>
<protein>
    <recommendedName>
        <fullName evidence="3">DUF2127 domain-containing protein</fullName>
    </recommendedName>
</protein>
<evidence type="ECO:0008006" key="3">
    <source>
        <dbReference type="Google" id="ProtNLM"/>
    </source>
</evidence>
<keyword evidence="1" id="KW-0472">Membrane</keyword>
<dbReference type="Pfam" id="PF09900">
    <property type="entry name" value="DUF2127"/>
    <property type="match status" value="1"/>
</dbReference>
<name>Q01UB2_SOLUE</name>
<dbReference type="HOGENOM" id="CLU_113251_1_0_0"/>
<proteinExistence type="predicted"/>
<dbReference type="EMBL" id="CP000473">
    <property type="protein sequence ID" value="ABJ86758.1"/>
    <property type="molecule type" value="Genomic_DNA"/>
</dbReference>
<dbReference type="OrthoDB" id="121772at2"/>
<feature type="transmembrane region" description="Helical" evidence="1">
    <location>
        <begin position="12"/>
        <end position="34"/>
    </location>
</feature>
<accession>Q01UB2</accession>
<dbReference type="STRING" id="234267.Acid_5811"/>
<feature type="transmembrane region" description="Helical" evidence="1">
    <location>
        <begin position="79"/>
        <end position="99"/>
    </location>
</feature>
<evidence type="ECO:0000256" key="1">
    <source>
        <dbReference type="SAM" id="Phobius"/>
    </source>
</evidence>
<dbReference type="eggNOG" id="COG3305">
    <property type="taxonomic scope" value="Bacteria"/>
</dbReference>
<evidence type="ECO:0000313" key="2">
    <source>
        <dbReference type="EMBL" id="ABJ86758.1"/>
    </source>
</evidence>
<feature type="transmembrane region" description="Helical" evidence="1">
    <location>
        <begin position="106"/>
        <end position="123"/>
    </location>
</feature>